<dbReference type="SUPFAM" id="SSF55103">
    <property type="entry name" value="FAD-linked oxidases, C-terminal domain"/>
    <property type="match status" value="1"/>
</dbReference>
<dbReference type="AlphaFoldDB" id="A0A5A7N9U0"/>
<dbReference type="PROSITE" id="PS51387">
    <property type="entry name" value="FAD_PCMH"/>
    <property type="match status" value="1"/>
</dbReference>
<dbReference type="InterPro" id="IPR006094">
    <property type="entry name" value="Oxid_FAD_bind_N"/>
</dbReference>
<dbReference type="GO" id="GO:0022904">
    <property type="term" value="P:respiratory electron transport chain"/>
    <property type="evidence" value="ECO:0007669"/>
    <property type="project" value="TreeGrafter"/>
</dbReference>
<proteinExistence type="predicted"/>
<dbReference type="Gene3D" id="3.30.465.10">
    <property type="match status" value="1"/>
</dbReference>
<evidence type="ECO:0000259" key="3">
    <source>
        <dbReference type="PROSITE" id="PS51387"/>
    </source>
</evidence>
<dbReference type="InterPro" id="IPR016164">
    <property type="entry name" value="FAD-linked_Oxase-like_C"/>
</dbReference>
<dbReference type="InterPro" id="IPR016167">
    <property type="entry name" value="FAD-bd_PCMH_sub1"/>
</dbReference>
<comment type="caution">
    <text evidence="4">The sequence shown here is derived from an EMBL/GenBank/DDBJ whole genome shotgun (WGS) entry which is preliminary data.</text>
</comment>
<dbReference type="GO" id="GO:0003824">
    <property type="term" value="F:catalytic activity"/>
    <property type="evidence" value="ECO:0007669"/>
    <property type="project" value="InterPro"/>
</dbReference>
<sequence>MAVQHDHLAALKAALDPGDWSDDADLIAPHLVDWRNRYHGRTALFLQPDSTEKVAHILRWANRHEVALIVQGGNSGLVGGGIPDQSGSQVLLSLKRLNSIRDAGSDGHVIIAEAGVTLAAVQQAAAEQDRLFPLSLASEGSATIGGLVSTNAGGVHVLRYGTMRSLILGVEAVLPTGEIVHGLGRLHKDNTGYDLKSLLCGAEGTLGVITAASLRLYPAIKSRMVAMCALPTMAAAMALLARLDAESGERLMAFELIPRFGLDLVCRHLPIAAILSPSPMIGIYWRNGPAAPGMNRLAPWRKGFWPGLWRAA</sequence>
<dbReference type="Gene3D" id="3.30.43.10">
    <property type="entry name" value="Uridine Diphospho-n-acetylenolpyruvylglucosamine Reductase, domain 2"/>
    <property type="match status" value="1"/>
</dbReference>
<dbReference type="RefSeq" id="WP_313980180.1">
    <property type="nucleotide sequence ID" value="NZ_BKCN01000006.1"/>
</dbReference>
<name>A0A5A7N9U0_9PROT</name>
<dbReference type="InterPro" id="IPR051264">
    <property type="entry name" value="FAD-oxidored/transferase_4"/>
</dbReference>
<keyword evidence="1" id="KW-0285">Flavoprotein</keyword>
<dbReference type="InterPro" id="IPR036318">
    <property type="entry name" value="FAD-bd_PCMH-like_sf"/>
</dbReference>
<keyword evidence="5" id="KW-1185">Reference proteome</keyword>
<gene>
    <name evidence="4" type="ORF">JCM17846_15210</name>
</gene>
<dbReference type="Proteomes" id="UP000324996">
    <property type="component" value="Unassembled WGS sequence"/>
</dbReference>
<dbReference type="InterPro" id="IPR016169">
    <property type="entry name" value="FAD-bd_PCMH_sub2"/>
</dbReference>
<evidence type="ECO:0000313" key="5">
    <source>
        <dbReference type="Proteomes" id="UP000324996"/>
    </source>
</evidence>
<dbReference type="InterPro" id="IPR016166">
    <property type="entry name" value="FAD-bd_PCMH"/>
</dbReference>
<dbReference type="Gene3D" id="3.30.70.2190">
    <property type="match status" value="1"/>
</dbReference>
<protein>
    <recommendedName>
        <fullName evidence="3">FAD-binding PCMH-type domain-containing protein</fullName>
    </recommendedName>
</protein>
<keyword evidence="2" id="KW-0274">FAD</keyword>
<dbReference type="GO" id="GO:0071949">
    <property type="term" value="F:FAD binding"/>
    <property type="evidence" value="ECO:0007669"/>
    <property type="project" value="InterPro"/>
</dbReference>
<feature type="domain" description="FAD-binding PCMH-type" evidence="3">
    <location>
        <begin position="38"/>
        <end position="219"/>
    </location>
</feature>
<dbReference type="PANTHER" id="PTHR43716">
    <property type="entry name" value="D-2-HYDROXYGLUTARATE DEHYDROGENASE, MITOCHONDRIAL"/>
    <property type="match status" value="1"/>
</dbReference>
<dbReference type="EMBL" id="BKCN01000006">
    <property type="protein sequence ID" value="GER03839.1"/>
    <property type="molecule type" value="Genomic_DNA"/>
</dbReference>
<evidence type="ECO:0000256" key="1">
    <source>
        <dbReference type="ARBA" id="ARBA00022630"/>
    </source>
</evidence>
<organism evidence="4 5">
    <name type="scientific">Iodidimonas nitroreducens</name>
    <dbReference type="NCBI Taxonomy" id="1236968"/>
    <lineage>
        <taxon>Bacteria</taxon>
        <taxon>Pseudomonadati</taxon>
        <taxon>Pseudomonadota</taxon>
        <taxon>Alphaproteobacteria</taxon>
        <taxon>Iodidimonadales</taxon>
        <taxon>Iodidimonadaceae</taxon>
        <taxon>Iodidimonas</taxon>
    </lineage>
</organism>
<evidence type="ECO:0000313" key="4">
    <source>
        <dbReference type="EMBL" id="GER03839.1"/>
    </source>
</evidence>
<evidence type="ECO:0000256" key="2">
    <source>
        <dbReference type="ARBA" id="ARBA00022827"/>
    </source>
</evidence>
<dbReference type="PANTHER" id="PTHR43716:SF2">
    <property type="entry name" value="BLL6224 PROTEIN"/>
    <property type="match status" value="1"/>
</dbReference>
<reference evidence="4 5" key="1">
    <citation type="submission" date="2019-09" db="EMBL/GenBank/DDBJ databases">
        <title>NBRP : Genome information of microbial organism related human and environment.</title>
        <authorList>
            <person name="Hattori M."/>
            <person name="Oshima K."/>
            <person name="Inaba H."/>
            <person name="Suda W."/>
            <person name="Sakamoto M."/>
            <person name="Iino T."/>
            <person name="Kitahara M."/>
            <person name="Oshida Y."/>
            <person name="Iida T."/>
            <person name="Kudo T."/>
            <person name="Itoh T."/>
            <person name="Ohkuma M."/>
        </authorList>
    </citation>
    <scope>NUCLEOTIDE SEQUENCE [LARGE SCALE GENOMIC DNA]</scope>
    <source>
        <strain evidence="4 5">Q-1</strain>
    </source>
</reference>
<dbReference type="SUPFAM" id="SSF56176">
    <property type="entry name" value="FAD-binding/transporter-associated domain-like"/>
    <property type="match status" value="1"/>
</dbReference>
<dbReference type="Pfam" id="PF01565">
    <property type="entry name" value="FAD_binding_4"/>
    <property type="match status" value="1"/>
</dbReference>
<accession>A0A5A7N9U0</accession>